<evidence type="ECO:0000313" key="2">
    <source>
        <dbReference type="Proteomes" id="UP001163321"/>
    </source>
</evidence>
<dbReference type="Proteomes" id="UP001163321">
    <property type="component" value="Chromosome 10"/>
</dbReference>
<name>A0ACC0WP35_9STRA</name>
<organism evidence="1 2">
    <name type="scientific">Peronosclerospora sorghi</name>
    <dbReference type="NCBI Taxonomy" id="230839"/>
    <lineage>
        <taxon>Eukaryota</taxon>
        <taxon>Sar</taxon>
        <taxon>Stramenopiles</taxon>
        <taxon>Oomycota</taxon>
        <taxon>Peronosporomycetes</taxon>
        <taxon>Peronosporales</taxon>
        <taxon>Peronosporaceae</taxon>
        <taxon>Peronosclerospora</taxon>
    </lineage>
</organism>
<evidence type="ECO:0000313" key="1">
    <source>
        <dbReference type="EMBL" id="KAI9920066.1"/>
    </source>
</evidence>
<sequence>MDGQQVRRMSSFLPALLLRSLERFTHANDAHEDETDAASYSTVASGSLVGTRKCTESNERDNVLATHDYFVWGLVCPESLNDDDRHCLDQYLPGGISPIGIFMIVRTNPLKDDMGLEVAALEAVGDVKEKHEIVLVYDATRQMPRMFHCKDREVTRMELNVVPCLHAHEFHRAIGFAPLRCAIDLHVTGGKQALLDQLNKCKAATRDVRDFYVRAGVTQSKKGRRLQVLNGHGEVVTASNAAPVLLKAILSDSHDEAGAEATKKKKKHGNKPTTTTPIRVDEKLGLSPSLEYGDIATVELLVSLAPVDARAHGVAPKLSIPAPRDASQAFVGPFHAHCDALVMVPRDASIDAVLALLRDVLQKQLVHVSHRLEQAAEAVRAVAIHQFSLMGAAFPLTLCSSSTTPDFCRDETTYDVDARERLHDAFFQPLHQPLFRVSRGCSLAQQAAWLRTSDVLCNVHEGIPNSPLSVSSQRQVAVVDGFYGYYHYLQQGINDKGWGCAYRSLQTLASWFFLQHYTRRASLSHAEIQAALVHIGDKAPRFQGSSDWIGSFEVGYVLDELYGVTFRSLSVASGAPLADVAHELLAHFQTQGTPVMMGGGHLAFTLLGVEYDPETRVCAFLTLDPHYIGAEDLSRIQTQIVPLEGYKAVPCSWRKTTSFATTSVYNFCLPQRPRVGV</sequence>
<dbReference type="EMBL" id="CM047589">
    <property type="protein sequence ID" value="KAI9920066.1"/>
    <property type="molecule type" value="Genomic_DNA"/>
</dbReference>
<protein>
    <submittedName>
        <fullName evidence="1">Uncharacterized protein</fullName>
    </submittedName>
</protein>
<accession>A0ACC0WP35</accession>
<keyword evidence="2" id="KW-1185">Reference proteome</keyword>
<comment type="caution">
    <text evidence="1">The sequence shown here is derived from an EMBL/GenBank/DDBJ whole genome shotgun (WGS) entry which is preliminary data.</text>
</comment>
<gene>
    <name evidence="1" type="ORF">PsorP6_015949</name>
</gene>
<reference evidence="1 2" key="1">
    <citation type="journal article" date="2022" name="bioRxiv">
        <title>The genome of the oomycete Peronosclerospora sorghi, a cosmopolitan pathogen of maize and sorghum, is inflated with dispersed pseudogenes.</title>
        <authorList>
            <person name="Fletcher K."/>
            <person name="Martin F."/>
            <person name="Isakeit T."/>
            <person name="Cavanaugh K."/>
            <person name="Magill C."/>
            <person name="Michelmore R."/>
        </authorList>
    </citation>
    <scope>NUCLEOTIDE SEQUENCE [LARGE SCALE GENOMIC DNA]</scope>
    <source>
        <strain evidence="1">P6</strain>
    </source>
</reference>
<proteinExistence type="predicted"/>